<dbReference type="InterPro" id="IPR018392">
    <property type="entry name" value="LysM"/>
</dbReference>
<sequence>MTLSSVSNDSSTGLSNTPPPQSRDTWTVRQDQTLSTIARDHQVTLQAMREANPQVLNPDVIHVGQQLNLPAGAVPPPGAFVDPAGPTPTLELRDRGPVVSQLQEGLAAAGFSPGQVDGIFGPLTEQAVRGFQASRDLEVDGIVGRETWGALGRSPAAEPTQPTVPVVGGDVVATGDAVSDRRIAGLHPDMRAVASQFVARVEQELGIQLRVTDGMRTFAEQDALYAQGRNGNPGQIVTNARGGQSYHNYGIAFDVAELRPSGAVTWETDWEAIGRIGESMGLEWGGRWTGLVDRPHFQLDTGMTTGQLRERVNGGDMRADGFVNLD</sequence>
<proteinExistence type="predicted"/>
<dbReference type="InterPro" id="IPR009045">
    <property type="entry name" value="Zn_M74/Hedgehog-like"/>
</dbReference>
<name>A0ABT6JJ26_9GAMM</name>
<comment type="caution">
    <text evidence="3">The sequence shown here is derived from an EMBL/GenBank/DDBJ whole genome shotgun (WGS) entry which is preliminary data.</text>
</comment>
<dbReference type="CDD" id="cd00118">
    <property type="entry name" value="LysM"/>
    <property type="match status" value="1"/>
</dbReference>
<keyword evidence="4" id="KW-1185">Reference proteome</keyword>
<dbReference type="Gene3D" id="3.10.350.10">
    <property type="entry name" value="LysM domain"/>
    <property type="match status" value="1"/>
</dbReference>
<dbReference type="PROSITE" id="PS51782">
    <property type="entry name" value="LYSM"/>
    <property type="match status" value="1"/>
</dbReference>
<feature type="region of interest" description="Disordered" evidence="1">
    <location>
        <begin position="1"/>
        <end position="27"/>
    </location>
</feature>
<gene>
    <name evidence="3" type="ORF">QFW80_08095</name>
</gene>
<dbReference type="InterPro" id="IPR039561">
    <property type="entry name" value="Peptidase_M15C"/>
</dbReference>
<evidence type="ECO:0000313" key="4">
    <source>
        <dbReference type="Proteomes" id="UP001156831"/>
    </source>
</evidence>
<dbReference type="SUPFAM" id="SSF47090">
    <property type="entry name" value="PGBD-like"/>
    <property type="match status" value="1"/>
</dbReference>
<dbReference type="EMBL" id="JARXRN010000021">
    <property type="protein sequence ID" value="MDH5830475.1"/>
    <property type="molecule type" value="Genomic_DNA"/>
</dbReference>
<dbReference type="InterPro" id="IPR036365">
    <property type="entry name" value="PGBD-like_sf"/>
</dbReference>
<dbReference type="Pfam" id="PF13539">
    <property type="entry name" value="Peptidase_M15_4"/>
    <property type="match status" value="1"/>
</dbReference>
<dbReference type="CDD" id="cd14845">
    <property type="entry name" value="L-Ala-D-Glu_peptidase_like"/>
    <property type="match status" value="1"/>
</dbReference>
<dbReference type="Proteomes" id="UP001156831">
    <property type="component" value="Unassembled WGS sequence"/>
</dbReference>
<dbReference type="SMART" id="SM00257">
    <property type="entry name" value="LysM"/>
    <property type="match status" value="1"/>
</dbReference>
<organism evidence="3 4">
    <name type="scientific">Luteimonas rhizosphaericola</name>
    <dbReference type="NCBI Taxonomy" id="3042024"/>
    <lineage>
        <taxon>Bacteria</taxon>
        <taxon>Pseudomonadati</taxon>
        <taxon>Pseudomonadota</taxon>
        <taxon>Gammaproteobacteria</taxon>
        <taxon>Lysobacterales</taxon>
        <taxon>Lysobacteraceae</taxon>
        <taxon>Luteimonas</taxon>
    </lineage>
</organism>
<evidence type="ECO:0000313" key="3">
    <source>
        <dbReference type="EMBL" id="MDH5830475.1"/>
    </source>
</evidence>
<dbReference type="InterPro" id="IPR036779">
    <property type="entry name" value="LysM_dom_sf"/>
</dbReference>
<dbReference type="RefSeq" id="WP_280601154.1">
    <property type="nucleotide sequence ID" value="NZ_JARXRN010000021.1"/>
</dbReference>
<dbReference type="InterPro" id="IPR036366">
    <property type="entry name" value="PGBDSf"/>
</dbReference>
<dbReference type="Gene3D" id="3.30.1380.10">
    <property type="match status" value="1"/>
</dbReference>
<feature type="domain" description="LysM" evidence="2">
    <location>
        <begin position="24"/>
        <end position="69"/>
    </location>
</feature>
<accession>A0ABT6JJ26</accession>
<protein>
    <submittedName>
        <fullName evidence="3">Peptidoglycan-binding protein</fullName>
    </submittedName>
</protein>
<dbReference type="Pfam" id="PF01471">
    <property type="entry name" value="PG_binding_1"/>
    <property type="match status" value="1"/>
</dbReference>
<evidence type="ECO:0000259" key="2">
    <source>
        <dbReference type="PROSITE" id="PS51782"/>
    </source>
</evidence>
<reference evidence="3 4" key="1">
    <citation type="submission" date="2023-04" db="EMBL/GenBank/DDBJ databases">
        <title>Luteimonas sp. M1R5S18.</title>
        <authorList>
            <person name="Sun J.-Q."/>
        </authorList>
    </citation>
    <scope>NUCLEOTIDE SEQUENCE [LARGE SCALE GENOMIC DNA]</scope>
    <source>
        <strain evidence="3 4">M1R5S18</strain>
    </source>
</reference>
<dbReference type="InterPro" id="IPR002477">
    <property type="entry name" value="Peptidoglycan-bd-like"/>
</dbReference>
<dbReference type="SUPFAM" id="SSF54106">
    <property type="entry name" value="LysM domain"/>
    <property type="match status" value="1"/>
</dbReference>
<dbReference type="SUPFAM" id="SSF55166">
    <property type="entry name" value="Hedgehog/DD-peptidase"/>
    <property type="match status" value="1"/>
</dbReference>
<dbReference type="Gene3D" id="1.10.101.10">
    <property type="entry name" value="PGBD-like superfamily/PGBD"/>
    <property type="match status" value="1"/>
</dbReference>
<dbReference type="Pfam" id="PF01476">
    <property type="entry name" value="LysM"/>
    <property type="match status" value="1"/>
</dbReference>
<evidence type="ECO:0000256" key="1">
    <source>
        <dbReference type="SAM" id="MobiDB-lite"/>
    </source>
</evidence>